<keyword evidence="9" id="KW-1185">Reference proteome</keyword>
<reference evidence="8 9" key="1">
    <citation type="journal article" date="2013" name="PLoS ONE">
        <title>Genome-Wide Relatedness of Treponema pedis, from Gingiva and Necrotic Skin Lesions of Pigs, with the Human Oral Pathogen Treponema denticola.</title>
        <authorList>
            <person name="Svartstrom O."/>
            <person name="Mushtaq M."/>
            <person name="Pringle M."/>
            <person name="Segerman B."/>
        </authorList>
    </citation>
    <scope>NUCLEOTIDE SEQUENCE [LARGE SCALE GENOMIC DNA]</scope>
    <source>
        <strain evidence="8">T A4</strain>
    </source>
</reference>
<dbReference type="InterPro" id="IPR007863">
    <property type="entry name" value="Peptidase_M16_C"/>
</dbReference>
<dbReference type="KEGG" id="tped:TPE_0593"/>
<accession>S6A825</accession>
<dbReference type="InterPro" id="IPR011249">
    <property type="entry name" value="Metalloenz_LuxS/M16"/>
</dbReference>
<dbReference type="AlphaFoldDB" id="S6A825"/>
<evidence type="ECO:0000313" key="9">
    <source>
        <dbReference type="Proteomes" id="UP000015620"/>
    </source>
</evidence>
<keyword evidence="5" id="KW-0482">Metalloprotease</keyword>
<evidence type="ECO:0000259" key="6">
    <source>
        <dbReference type="Pfam" id="PF00675"/>
    </source>
</evidence>
<dbReference type="Pfam" id="PF00675">
    <property type="entry name" value="Peptidase_M16"/>
    <property type="match status" value="1"/>
</dbReference>
<dbReference type="GO" id="GO:0006508">
    <property type="term" value="P:proteolysis"/>
    <property type="evidence" value="ECO:0007669"/>
    <property type="project" value="UniProtKB-KW"/>
</dbReference>
<protein>
    <submittedName>
        <fullName evidence="8">Peptidase M16 domain-containing protein</fullName>
    </submittedName>
</protein>
<evidence type="ECO:0000259" key="7">
    <source>
        <dbReference type="Pfam" id="PF05193"/>
    </source>
</evidence>
<dbReference type="OrthoDB" id="9811314at2"/>
<evidence type="ECO:0000256" key="4">
    <source>
        <dbReference type="ARBA" id="ARBA00022833"/>
    </source>
</evidence>
<gene>
    <name evidence="8" type="ORF">TPE_0593</name>
</gene>
<dbReference type="Gene3D" id="3.30.830.10">
    <property type="entry name" value="Metalloenzyme, LuxS/M16 peptidase-like"/>
    <property type="match status" value="2"/>
</dbReference>
<keyword evidence="4" id="KW-0862">Zinc</keyword>
<dbReference type="PANTHER" id="PTHR43690:SF17">
    <property type="entry name" value="PROTEIN YHJJ"/>
    <property type="match status" value="1"/>
</dbReference>
<keyword evidence="3" id="KW-0378">Hydrolase</keyword>
<dbReference type="Proteomes" id="UP000015620">
    <property type="component" value="Chromosome"/>
</dbReference>
<dbReference type="HOGENOM" id="CLU_009902_1_0_12"/>
<dbReference type="GO" id="GO:0046872">
    <property type="term" value="F:metal ion binding"/>
    <property type="evidence" value="ECO:0007669"/>
    <property type="project" value="InterPro"/>
</dbReference>
<keyword evidence="2" id="KW-0645">Protease</keyword>
<evidence type="ECO:0000256" key="3">
    <source>
        <dbReference type="ARBA" id="ARBA00022801"/>
    </source>
</evidence>
<evidence type="ECO:0000256" key="2">
    <source>
        <dbReference type="ARBA" id="ARBA00022670"/>
    </source>
</evidence>
<evidence type="ECO:0000256" key="5">
    <source>
        <dbReference type="ARBA" id="ARBA00023049"/>
    </source>
</evidence>
<dbReference type="EMBL" id="CP004120">
    <property type="protein sequence ID" value="AGT43089.1"/>
    <property type="molecule type" value="Genomic_DNA"/>
</dbReference>
<evidence type="ECO:0000256" key="1">
    <source>
        <dbReference type="ARBA" id="ARBA00007261"/>
    </source>
</evidence>
<comment type="similarity">
    <text evidence="1">Belongs to the peptidase M16 family.</text>
</comment>
<proteinExistence type="inferred from homology"/>
<feature type="domain" description="Peptidase M16 C-terminal" evidence="7">
    <location>
        <begin position="200"/>
        <end position="320"/>
    </location>
</feature>
<dbReference type="SUPFAM" id="SSF63411">
    <property type="entry name" value="LuxS/MPP-like metallohydrolase"/>
    <property type="match status" value="2"/>
</dbReference>
<dbReference type="GO" id="GO:0008237">
    <property type="term" value="F:metallopeptidase activity"/>
    <property type="evidence" value="ECO:0007669"/>
    <property type="project" value="UniProtKB-KW"/>
</dbReference>
<dbReference type="PANTHER" id="PTHR43690">
    <property type="entry name" value="NARDILYSIN"/>
    <property type="match status" value="1"/>
</dbReference>
<feature type="domain" description="Peptidase M16 N-terminal" evidence="6">
    <location>
        <begin position="49"/>
        <end position="168"/>
    </location>
</feature>
<dbReference type="PATRIC" id="fig|1291379.3.peg.597"/>
<dbReference type="InterPro" id="IPR050626">
    <property type="entry name" value="Peptidase_M16"/>
</dbReference>
<dbReference type="STRING" id="1291379.TPE_0593"/>
<dbReference type="InterPro" id="IPR011765">
    <property type="entry name" value="Pept_M16_N"/>
</dbReference>
<organism evidence="8 9">
    <name type="scientific">Treponema pedis str. T A4</name>
    <dbReference type="NCBI Taxonomy" id="1291379"/>
    <lineage>
        <taxon>Bacteria</taxon>
        <taxon>Pseudomonadati</taxon>
        <taxon>Spirochaetota</taxon>
        <taxon>Spirochaetia</taxon>
        <taxon>Spirochaetales</taxon>
        <taxon>Treponemataceae</taxon>
        <taxon>Treponema</taxon>
    </lineage>
</organism>
<evidence type="ECO:0000313" key="8">
    <source>
        <dbReference type="EMBL" id="AGT43089.1"/>
    </source>
</evidence>
<name>S6A825_9SPIR</name>
<dbReference type="Pfam" id="PF05193">
    <property type="entry name" value="Peptidase_M16_C"/>
    <property type="match status" value="1"/>
</dbReference>
<sequence>MEDKMKRTKVFAVILIALMLITPAFAESTPIPGLSFFKLDNGLEVFVLENHAVPLTRIQITFRCGALTQTPETCGIFHLYEHMLFKGNKRYKTETEFSAAMTELGIAGWNGSTSTEYVEYHITLPSSKTGKGLEFWSHAMRDPLFDKEELEIEKNVVCNEINGDRTRPTVPIYATITKTMFPKFPWRRDVAGYDKLVRAATKEMLKEMQKTYYIPNNAAIFVSGDVNPKEVLAEVKKYYGDWEKGKDPWDPMPEPQIRPAVKEPVYFVYPDSSFYQGFSTFYMYMRGPDVIREPSSTYAADVWGTLYGLTTGKFKNNIFTAIPKLYEKDQTWAGYYTQRDGGEINFGSIALIDSSTSTAERAKNFKNAVYEEVKKTVADKTYFENKDFTTVKRKLEDEQILSLEKPDKFMESLSFWWSCSSADYFFKYLTNMNKVTKTDIDKFLQTYVLENQPIIIVRMNMDDYKREAEKFKEEGFKVITRENCFWWGENK</sequence>